<evidence type="ECO:0000313" key="1">
    <source>
        <dbReference type="EMBL" id="EMS51142.1"/>
    </source>
</evidence>
<gene>
    <name evidence="1" type="ORF">TRIUR3_21901</name>
</gene>
<proteinExistence type="predicted"/>
<dbReference type="EMBL" id="KD224024">
    <property type="protein sequence ID" value="EMS51142.1"/>
    <property type="molecule type" value="Genomic_DNA"/>
</dbReference>
<dbReference type="AlphaFoldDB" id="M7YUD0"/>
<reference evidence="1" key="1">
    <citation type="journal article" date="2013" name="Nature">
        <title>Draft genome of the wheat A-genome progenitor Triticum urartu.</title>
        <authorList>
            <person name="Ling H.Q."/>
            <person name="Zhao S."/>
            <person name="Liu D."/>
            <person name="Wang J."/>
            <person name="Sun H."/>
            <person name="Zhang C."/>
            <person name="Fan H."/>
            <person name="Li D."/>
            <person name="Dong L."/>
            <person name="Tao Y."/>
            <person name="Gao C."/>
            <person name="Wu H."/>
            <person name="Li Y."/>
            <person name="Cui Y."/>
            <person name="Guo X."/>
            <person name="Zheng S."/>
            <person name="Wang B."/>
            <person name="Yu K."/>
            <person name="Liang Q."/>
            <person name="Yang W."/>
            <person name="Lou X."/>
            <person name="Chen J."/>
            <person name="Feng M."/>
            <person name="Jian J."/>
            <person name="Zhang X."/>
            <person name="Luo G."/>
            <person name="Jiang Y."/>
            <person name="Liu J."/>
            <person name="Wang Z."/>
            <person name="Sha Y."/>
            <person name="Zhang B."/>
            <person name="Wu H."/>
            <person name="Tang D."/>
            <person name="Shen Q."/>
            <person name="Xue P."/>
            <person name="Zou S."/>
            <person name="Wang X."/>
            <person name="Liu X."/>
            <person name="Wang F."/>
            <person name="Yang Y."/>
            <person name="An X."/>
            <person name="Dong Z."/>
            <person name="Zhang K."/>
            <person name="Zhang X."/>
            <person name="Luo M.C."/>
            <person name="Dvorak J."/>
            <person name="Tong Y."/>
            <person name="Wang J."/>
            <person name="Yang H."/>
            <person name="Li Z."/>
            <person name="Wang D."/>
            <person name="Zhang A."/>
            <person name="Wang J."/>
        </authorList>
    </citation>
    <scope>NUCLEOTIDE SEQUENCE</scope>
</reference>
<sequence>MEKLRPAVLLLLFFIGVQFPCVSPPTVYADAAGRADLASAHTPKDTNFPAPNRKCTCEIESFCTPSTELAKAVPWIAFILSSGVSLVPAIRVGKLGPDDQGGCHTLFWWFLIFNLWGYIMWNVYTESCNRFDPIRVASFIGAAISFVLFVKAYKKLPKRGVDLRLYNTFHTVFGFLLFTAVVRTQAGLLGWSCLGVTVVAHFFRISATKPTSEHEKRVKPPALSFRLNDSGPSPPRFQVIHRGRHGYFIQLRPKQGTMPHLPGEAALHEFMVGVVFLLVTKVAHIHLILKISPSPSIRLPDAVLQRELDEDLTV</sequence>
<name>M7YUD0_TRIUA</name>
<organism evidence="1">
    <name type="scientific">Triticum urartu</name>
    <name type="common">Red wild einkorn</name>
    <name type="synonym">Crithodium urartu</name>
    <dbReference type="NCBI Taxonomy" id="4572"/>
    <lineage>
        <taxon>Eukaryota</taxon>
        <taxon>Viridiplantae</taxon>
        <taxon>Streptophyta</taxon>
        <taxon>Embryophyta</taxon>
        <taxon>Tracheophyta</taxon>
        <taxon>Spermatophyta</taxon>
        <taxon>Magnoliopsida</taxon>
        <taxon>Liliopsida</taxon>
        <taxon>Poales</taxon>
        <taxon>Poaceae</taxon>
        <taxon>BOP clade</taxon>
        <taxon>Pooideae</taxon>
        <taxon>Triticodae</taxon>
        <taxon>Triticeae</taxon>
        <taxon>Triticinae</taxon>
        <taxon>Triticum</taxon>
    </lineage>
</organism>
<accession>M7YUD0</accession>
<protein>
    <submittedName>
        <fullName evidence="1">Uncharacterized protein</fullName>
    </submittedName>
</protein>